<dbReference type="RefSeq" id="WP_109657204.1">
    <property type="nucleotide sequence ID" value="NZ_CP029145.1"/>
</dbReference>
<proteinExistence type="predicted"/>
<feature type="chain" id="PRO_5016241417" evidence="1">
    <location>
        <begin position="21"/>
        <end position="86"/>
    </location>
</feature>
<dbReference type="Proteomes" id="UP000245999">
    <property type="component" value="Chromosome"/>
</dbReference>
<reference evidence="3" key="1">
    <citation type="submission" date="2018-04" db="EMBL/GenBank/DDBJ databases">
        <title>Complete genome of Antarctic heterotrophic bacterium Hymenobacter nivis.</title>
        <authorList>
            <person name="Terashima M."/>
        </authorList>
    </citation>
    <scope>NUCLEOTIDE SEQUENCE [LARGE SCALE GENOMIC DNA]</scope>
    <source>
        <strain evidence="3">NBRC 111535</strain>
    </source>
</reference>
<feature type="signal peptide" evidence="1">
    <location>
        <begin position="1"/>
        <end position="20"/>
    </location>
</feature>
<name>A0A2Z3GLP4_9BACT</name>
<evidence type="ECO:0000313" key="2">
    <source>
        <dbReference type="EMBL" id="AWM34158.1"/>
    </source>
</evidence>
<gene>
    <name evidence="2" type="ORF">DDQ68_16015</name>
</gene>
<protein>
    <submittedName>
        <fullName evidence="2">Uncharacterized protein</fullName>
    </submittedName>
</protein>
<organism evidence="2 3">
    <name type="scientific">Hymenobacter nivis</name>
    <dbReference type="NCBI Taxonomy" id="1850093"/>
    <lineage>
        <taxon>Bacteria</taxon>
        <taxon>Pseudomonadati</taxon>
        <taxon>Bacteroidota</taxon>
        <taxon>Cytophagia</taxon>
        <taxon>Cytophagales</taxon>
        <taxon>Hymenobacteraceae</taxon>
        <taxon>Hymenobacter</taxon>
    </lineage>
</organism>
<keyword evidence="1" id="KW-0732">Signal</keyword>
<dbReference type="EMBL" id="CP029145">
    <property type="protein sequence ID" value="AWM34158.1"/>
    <property type="molecule type" value="Genomic_DNA"/>
</dbReference>
<keyword evidence="3" id="KW-1185">Reference proteome</keyword>
<evidence type="ECO:0000313" key="3">
    <source>
        <dbReference type="Proteomes" id="UP000245999"/>
    </source>
</evidence>
<evidence type="ECO:0000256" key="1">
    <source>
        <dbReference type="SAM" id="SignalP"/>
    </source>
</evidence>
<dbReference type="KEGG" id="hnv:DDQ68_16015"/>
<accession>A0A2Z3GLP4</accession>
<dbReference type="AlphaFoldDB" id="A0A2Z3GLP4"/>
<sequence length="86" mass="9742">MIRIILVLLCCLLSLADAQAAAAASAPTADHHPRYKAYKYRGQARKRNARMGFFARRRARRQARRAQQPKHRGVIKVGELEGTMPK</sequence>